<comment type="caution">
    <text evidence="1">The sequence shown here is derived from an EMBL/GenBank/DDBJ whole genome shotgun (WGS) entry which is preliminary data.</text>
</comment>
<sequence>MRALEALERDPTLSQRALSRELGVSLGKTHYCLRALIDKGLVKLSNFQHSSRKLRYAYLLTPQGIEEKTRMTFTFLRRKEAEYQALQAEIAELRARVGTMPSDGAE</sequence>
<dbReference type="AlphaFoldDB" id="A0A4Q8D1D5"/>
<dbReference type="Proteomes" id="UP000292298">
    <property type="component" value="Unassembled WGS sequence"/>
</dbReference>
<reference evidence="1 2" key="1">
    <citation type="submission" date="2019-02" db="EMBL/GenBank/DDBJ databases">
        <title>Genomic Encyclopedia of Type Strains, Phase IV (KMG-IV): sequencing the most valuable type-strain genomes for metagenomic binning, comparative biology and taxonomic classification.</title>
        <authorList>
            <person name="Goeker M."/>
        </authorList>
    </citation>
    <scope>NUCLEOTIDE SEQUENCE [LARGE SCALE GENOMIC DNA]</scope>
    <source>
        <strain evidence="1 2">DSM 21056</strain>
    </source>
</reference>
<dbReference type="InterPro" id="IPR036388">
    <property type="entry name" value="WH-like_DNA-bd_sf"/>
</dbReference>
<dbReference type="SUPFAM" id="SSF46785">
    <property type="entry name" value="Winged helix' DNA-binding domain"/>
    <property type="match status" value="1"/>
</dbReference>
<dbReference type="NCBIfam" id="TIGR04176">
    <property type="entry name" value="MarR_EPS"/>
    <property type="match status" value="1"/>
</dbReference>
<dbReference type="EMBL" id="SHLI01000001">
    <property type="protein sequence ID" value="RZU99114.1"/>
    <property type="molecule type" value="Genomic_DNA"/>
</dbReference>
<protein>
    <submittedName>
        <fullName evidence="1">EPS-associated MarR family transcriptional regulator</fullName>
    </submittedName>
</protein>
<gene>
    <name evidence="1" type="ORF">EV698_1394</name>
</gene>
<name>A0A4Q8D1D5_9GAMM</name>
<evidence type="ECO:0000313" key="2">
    <source>
        <dbReference type="Proteomes" id="UP000292298"/>
    </source>
</evidence>
<evidence type="ECO:0000313" key="1">
    <source>
        <dbReference type="EMBL" id="RZU99114.1"/>
    </source>
</evidence>
<dbReference type="Gene3D" id="1.10.10.10">
    <property type="entry name" value="Winged helix-like DNA-binding domain superfamily/Winged helix DNA-binding domain"/>
    <property type="match status" value="1"/>
</dbReference>
<dbReference type="InterPro" id="IPR036390">
    <property type="entry name" value="WH_DNA-bd_sf"/>
</dbReference>
<accession>A0A4Q8D1D5</accession>
<dbReference type="Pfam" id="PF13412">
    <property type="entry name" value="HTH_24"/>
    <property type="match status" value="1"/>
</dbReference>
<dbReference type="InterPro" id="IPR026433">
    <property type="entry name" value="MarR_EPS"/>
</dbReference>
<proteinExistence type="predicted"/>
<keyword evidence="2" id="KW-1185">Reference proteome</keyword>
<organism evidence="1 2">
    <name type="scientific">Spiribacter vilamensis</name>
    <dbReference type="NCBI Taxonomy" id="531306"/>
    <lineage>
        <taxon>Bacteria</taxon>
        <taxon>Pseudomonadati</taxon>
        <taxon>Pseudomonadota</taxon>
        <taxon>Gammaproteobacteria</taxon>
        <taxon>Chromatiales</taxon>
        <taxon>Ectothiorhodospiraceae</taxon>
        <taxon>Spiribacter</taxon>
    </lineage>
</organism>